<gene>
    <name evidence="9 11" type="primary">fadR</name>
    <name evidence="11" type="ORF">Q9312_06080</name>
</gene>
<evidence type="ECO:0000256" key="3">
    <source>
        <dbReference type="ARBA" id="ARBA00022832"/>
    </source>
</evidence>
<dbReference type="GO" id="GO:0003677">
    <property type="term" value="F:DNA binding"/>
    <property type="evidence" value="ECO:0007669"/>
    <property type="project" value="UniProtKB-KW"/>
</dbReference>
<evidence type="ECO:0000256" key="4">
    <source>
        <dbReference type="ARBA" id="ARBA00023015"/>
    </source>
</evidence>
<keyword evidence="8 9" id="KW-0804">Transcription</keyword>
<dbReference type="Pfam" id="PF00392">
    <property type="entry name" value="GntR"/>
    <property type="match status" value="1"/>
</dbReference>
<evidence type="ECO:0000256" key="1">
    <source>
        <dbReference type="ARBA" id="ARBA00022490"/>
    </source>
</evidence>
<evidence type="ECO:0000313" key="12">
    <source>
        <dbReference type="Proteomes" id="UP001239782"/>
    </source>
</evidence>
<dbReference type="InterPro" id="IPR000524">
    <property type="entry name" value="Tscrpt_reg_HTH_GntR"/>
</dbReference>
<dbReference type="Gene3D" id="1.10.10.10">
    <property type="entry name" value="Winged helix-like DNA-binding domain superfamily/Winged helix DNA-binding domain"/>
    <property type="match status" value="1"/>
</dbReference>
<evidence type="ECO:0000256" key="6">
    <source>
        <dbReference type="ARBA" id="ARBA00023125"/>
    </source>
</evidence>
<proteinExistence type="inferred from homology"/>
<dbReference type="GO" id="GO:0000062">
    <property type="term" value="F:fatty-acyl-CoA binding"/>
    <property type="evidence" value="ECO:0007669"/>
    <property type="project" value="InterPro"/>
</dbReference>
<keyword evidence="5 9" id="KW-0443">Lipid metabolism</keyword>
<dbReference type="InterPro" id="IPR014178">
    <property type="entry name" value="FA-response_TF_FadR"/>
</dbReference>
<keyword evidence="1 9" id="KW-0963">Cytoplasm</keyword>
<evidence type="ECO:0000313" key="11">
    <source>
        <dbReference type="EMBL" id="WMS88480.1"/>
    </source>
</evidence>
<dbReference type="SUPFAM" id="SSF48008">
    <property type="entry name" value="GntR ligand-binding domain-like"/>
    <property type="match status" value="1"/>
</dbReference>
<sequence>MTDNQNKVTYHMTTPIKAKSPAAFAEQYIVESIWRGKFAAGSILPAERELSDLIGVTRTTLREVLQRLARDGWLTIQHGKPTQVNNIWETAGLNILDTIVRLDDEGSLTIADQLLNARTNMSAIYLRLAVKSNPEKVIELLESVATLEDNADAYIDFDWSFHHNSTLAAGNPVYTLMLNGFKPIYYRIGQYYFSDIRARELAKNFYSELTPVIQSGDIELLIEKLWQYGHESGKIWQEMRERLNALSDLEDDN</sequence>
<comment type="function">
    <text evidence="9">Multifunctional regulator of fatty acid metabolism.</text>
</comment>
<feature type="domain" description="HTH gntR-type" evidence="10">
    <location>
        <begin position="19"/>
        <end position="87"/>
    </location>
</feature>
<evidence type="ECO:0000256" key="7">
    <source>
        <dbReference type="ARBA" id="ARBA00023159"/>
    </source>
</evidence>
<dbReference type="InterPro" id="IPR028374">
    <property type="entry name" value="FadR_C"/>
</dbReference>
<dbReference type="PANTHER" id="PTHR43537:SF52">
    <property type="entry name" value="FATTY ACID METABOLISM REGULATOR PROTEIN"/>
    <property type="match status" value="1"/>
</dbReference>
<dbReference type="KEGG" id="plei:Q9312_06080"/>
<dbReference type="HAMAP" id="MF_00696">
    <property type="entry name" value="HTH_FadR"/>
    <property type="match status" value="1"/>
</dbReference>
<keyword evidence="3 9" id="KW-0276">Fatty acid metabolism</keyword>
<dbReference type="InterPro" id="IPR036390">
    <property type="entry name" value="WH_DNA-bd_sf"/>
</dbReference>
<dbReference type="EMBL" id="CP133548">
    <property type="protein sequence ID" value="WMS88480.1"/>
    <property type="molecule type" value="Genomic_DNA"/>
</dbReference>
<dbReference type="CDD" id="cd07377">
    <property type="entry name" value="WHTH_GntR"/>
    <property type="match status" value="1"/>
</dbReference>
<dbReference type="PANTHER" id="PTHR43537">
    <property type="entry name" value="TRANSCRIPTIONAL REGULATOR, GNTR FAMILY"/>
    <property type="match status" value="1"/>
</dbReference>
<keyword evidence="2 9" id="KW-0678">Repressor</keyword>
<accession>A0AA51X8U7</accession>
<comment type="subunit">
    <text evidence="9">Homodimer.</text>
</comment>
<dbReference type="PROSITE" id="PS50949">
    <property type="entry name" value="HTH_GNTR"/>
    <property type="match status" value="1"/>
</dbReference>
<dbReference type="GO" id="GO:0005737">
    <property type="term" value="C:cytoplasm"/>
    <property type="evidence" value="ECO:0007669"/>
    <property type="project" value="UniProtKB-SubCell"/>
</dbReference>
<evidence type="ECO:0000256" key="2">
    <source>
        <dbReference type="ARBA" id="ARBA00022491"/>
    </source>
</evidence>
<name>A0AA51X8U7_9GAMM</name>
<dbReference type="NCBIfam" id="TIGR02812">
    <property type="entry name" value="fadR_gamma"/>
    <property type="match status" value="1"/>
</dbReference>
<dbReference type="PRINTS" id="PR00035">
    <property type="entry name" value="HTHGNTR"/>
</dbReference>
<dbReference type="InterPro" id="IPR036388">
    <property type="entry name" value="WH-like_DNA-bd_sf"/>
</dbReference>
<dbReference type="GO" id="GO:0019217">
    <property type="term" value="P:regulation of fatty acid metabolic process"/>
    <property type="evidence" value="ECO:0007669"/>
    <property type="project" value="UniProtKB-UniRule"/>
</dbReference>
<keyword evidence="12" id="KW-1185">Reference proteome</keyword>
<evidence type="ECO:0000256" key="5">
    <source>
        <dbReference type="ARBA" id="ARBA00023098"/>
    </source>
</evidence>
<dbReference type="SUPFAM" id="SSF46785">
    <property type="entry name" value="Winged helix' DNA-binding domain"/>
    <property type="match status" value="1"/>
</dbReference>
<evidence type="ECO:0000256" key="9">
    <source>
        <dbReference type="HAMAP-Rule" id="MF_00696"/>
    </source>
</evidence>
<dbReference type="Gene3D" id="1.20.120.530">
    <property type="entry name" value="GntR ligand-binding domain-like"/>
    <property type="match status" value="1"/>
</dbReference>
<organism evidence="11 12">
    <name type="scientific">Pleionea litopenaei</name>
    <dbReference type="NCBI Taxonomy" id="3070815"/>
    <lineage>
        <taxon>Bacteria</taxon>
        <taxon>Pseudomonadati</taxon>
        <taxon>Pseudomonadota</taxon>
        <taxon>Gammaproteobacteria</taxon>
        <taxon>Oceanospirillales</taxon>
        <taxon>Pleioneaceae</taxon>
        <taxon>Pleionea</taxon>
    </lineage>
</organism>
<dbReference type="AlphaFoldDB" id="A0AA51X8U7"/>
<keyword evidence="4 9" id="KW-0805">Transcription regulation</keyword>
<keyword evidence="7 9" id="KW-0010">Activator</keyword>
<dbReference type="Pfam" id="PF07840">
    <property type="entry name" value="FadR_C"/>
    <property type="match status" value="1"/>
</dbReference>
<reference evidence="11 12" key="1">
    <citation type="submission" date="2023-08" db="EMBL/GenBank/DDBJ databases">
        <title>Pleionea litopenaei sp. nov., isolated from stomach of juvenile Litopenaeus vannamei.</title>
        <authorList>
            <person name="Rho A.M."/>
            <person name="Hwang C.Y."/>
        </authorList>
    </citation>
    <scope>NUCLEOTIDE SEQUENCE [LARGE SCALE GENOMIC DNA]</scope>
    <source>
        <strain evidence="11 12">HL-JVS1</strain>
    </source>
</reference>
<dbReference type="GO" id="GO:0006631">
    <property type="term" value="P:fatty acid metabolic process"/>
    <property type="evidence" value="ECO:0007669"/>
    <property type="project" value="UniProtKB-KW"/>
</dbReference>
<dbReference type="SMART" id="SM00345">
    <property type="entry name" value="HTH_GNTR"/>
    <property type="match status" value="1"/>
</dbReference>
<comment type="subcellular location">
    <subcellularLocation>
        <location evidence="9">Cytoplasm</location>
    </subcellularLocation>
</comment>
<dbReference type="GO" id="GO:0003700">
    <property type="term" value="F:DNA-binding transcription factor activity"/>
    <property type="evidence" value="ECO:0007669"/>
    <property type="project" value="UniProtKB-UniRule"/>
</dbReference>
<evidence type="ECO:0000256" key="8">
    <source>
        <dbReference type="ARBA" id="ARBA00023163"/>
    </source>
</evidence>
<keyword evidence="6 9" id="KW-0238">DNA-binding</keyword>
<protein>
    <recommendedName>
        <fullName evidence="9">Fatty acid metabolism regulator protein</fullName>
    </recommendedName>
</protein>
<evidence type="ECO:0000259" key="10">
    <source>
        <dbReference type="PROSITE" id="PS50949"/>
    </source>
</evidence>
<dbReference type="Proteomes" id="UP001239782">
    <property type="component" value="Chromosome"/>
</dbReference>
<dbReference type="InterPro" id="IPR008920">
    <property type="entry name" value="TF_FadR/GntR_C"/>
</dbReference>
<dbReference type="NCBIfam" id="NF003444">
    <property type="entry name" value="PRK04984.1"/>
    <property type="match status" value="1"/>
</dbReference>
<dbReference type="RefSeq" id="WP_309203694.1">
    <property type="nucleotide sequence ID" value="NZ_CP133548.1"/>
</dbReference>